<comment type="subunit">
    <text evidence="4">Homodimer.</text>
</comment>
<dbReference type="GO" id="GO:0004518">
    <property type="term" value="F:nuclease activity"/>
    <property type="evidence" value="ECO:0007669"/>
    <property type="project" value="UniProtKB-UniRule"/>
</dbReference>
<feature type="active site" description="Proton donor" evidence="4">
    <location>
        <position position="54"/>
    </location>
</feature>
<dbReference type="EMBL" id="AY043265">
    <property type="protein sequence ID" value="AAK85683.1"/>
    <property type="molecule type" value="Genomic_DNA"/>
</dbReference>
<feature type="active site" description="Proton acceptor; shared with catalytic histidine of dimeric partner" evidence="4">
    <location>
        <position position="193"/>
    </location>
</feature>
<dbReference type="RefSeq" id="NP_203288.1">
    <property type="nucleotide sequence ID" value="NC_003083.1"/>
</dbReference>
<gene>
    <name evidence="5" type="primary">p26</name>
</gene>
<comment type="domain">
    <text evidence="4">The substrate binding site is formed by the N-terminus of a monomer and the C-terminus of the opposite monomer.</text>
</comment>
<feature type="site" description="Substrate binding" evidence="4">
    <location>
        <position position="101"/>
    </location>
</feature>
<comment type="caution">
    <text evidence="4">Lacks conserved residue(s) required for the propagation of feature annotation.</text>
</comment>
<accession>Q91GD6</accession>
<reference evidence="5 6" key="1">
    <citation type="journal article" date="2002" name="J. Gen. Virol.">
        <title>Whole genome analysis of the Epiphyas postvittana nucleopolyhedrovirus.</title>
        <authorList>
            <person name="Hyink O."/>
            <person name="Dellow R.A."/>
            <person name="Olsen M.J."/>
            <person name="Caradoc-Davies K.M.B."/>
            <person name="Drake K."/>
            <person name="Herniou E.A."/>
            <person name="Cory J.S."/>
            <person name="O'Reilly D.R."/>
            <person name="Ward V.K."/>
        </authorList>
    </citation>
    <scope>NUCLEOTIDE SEQUENCE [LARGE SCALE GENOMIC DNA]</scope>
</reference>
<sequence length="242" mass="27072">MVNTVVQEQKYLKMDTEITFEKETGILRMGNKELFVHVFKPGQEVFDETLNKYHQFPGVATDVIFPSIQLNKSELTVFTTSGSYTGIPNAKCFNFHVCNKRFVFGVLPALKVPADVGEHFSIGAPITCNNKLVSVVTALHKQLDGSYLVPVTGVRETSLVSGHAHVRNGVRTERWLADRAIYGTMQLPYNQIKAYAMAQVAPPADALDSCVLFYNNSEVRITFNKGNFELHHWRVPGPMCGF</sequence>
<dbReference type="OrthoDB" id="7755at10239"/>
<dbReference type="Proteomes" id="UP000203221">
    <property type="component" value="Segment"/>
</dbReference>
<keyword evidence="1 4" id="KW-0540">Nuclease</keyword>
<keyword evidence="2 4" id="KW-0378">Hydrolase</keyword>
<evidence type="ECO:0000313" key="5">
    <source>
        <dbReference type="EMBL" id="AAK85683.1"/>
    </source>
</evidence>
<comment type="catalytic activity">
    <reaction evidence="3">
        <text>2',3'-cGAMP + H2O = Gp(2'-5')Ap(3') + H(+)</text>
        <dbReference type="Rhea" id="RHEA:59472"/>
        <dbReference type="ChEBI" id="CHEBI:15377"/>
        <dbReference type="ChEBI" id="CHEBI:15378"/>
        <dbReference type="ChEBI" id="CHEBI:143093"/>
        <dbReference type="ChEBI" id="CHEBI:143098"/>
    </reaction>
    <physiologicalReaction direction="left-to-right" evidence="3">
        <dbReference type="Rhea" id="RHEA:59473"/>
    </physiologicalReaction>
</comment>
<dbReference type="GO" id="GO:0061507">
    <property type="term" value="F:2',3'-cyclic GMP-AMP binding"/>
    <property type="evidence" value="ECO:0007669"/>
    <property type="project" value="UniProtKB-UniRule"/>
</dbReference>
<feature type="site" description="Substrate binding" evidence="4">
    <location>
        <position position="234"/>
    </location>
</feature>
<protein>
    <submittedName>
        <fullName evidence="5">p26</fullName>
    </submittedName>
</protein>
<proteinExistence type="inferred from homology"/>
<dbReference type="HAMAP" id="MF_04143">
    <property type="entry name" value="Poxins"/>
    <property type="match status" value="1"/>
</dbReference>
<keyword evidence="6" id="KW-1185">Reference proteome</keyword>
<evidence type="ECO:0000313" key="6">
    <source>
        <dbReference type="Proteomes" id="UP000203221"/>
    </source>
</evidence>
<dbReference type="GO" id="GO:0016787">
    <property type="term" value="F:hydrolase activity"/>
    <property type="evidence" value="ECO:0007669"/>
    <property type="project" value="UniProtKB-KW"/>
</dbReference>
<evidence type="ECO:0000256" key="3">
    <source>
        <dbReference type="ARBA" id="ARBA00023932"/>
    </source>
</evidence>
<organismHost>
    <name type="scientific">Lepidoptera</name>
    <name type="common">moths &amp; butterflies</name>
    <dbReference type="NCBI Taxonomy" id="7088"/>
</organismHost>
<feature type="active site" description="Shared with catalytic histidine of dimeric partner" evidence="4">
    <location>
        <position position="189"/>
    </location>
</feature>
<evidence type="ECO:0000256" key="1">
    <source>
        <dbReference type="ARBA" id="ARBA00022722"/>
    </source>
</evidence>
<dbReference type="KEGG" id="vg:921838"/>
<evidence type="ECO:0000256" key="2">
    <source>
        <dbReference type="ARBA" id="ARBA00022801"/>
    </source>
</evidence>
<organism evidence="5 6">
    <name type="scientific">Epiphyas postvittana nucleopolyhedrovirus</name>
    <name type="common">EppoMNPV</name>
    <dbReference type="NCBI Taxonomy" id="70600"/>
    <lineage>
        <taxon>Viruses</taxon>
        <taxon>Viruses incertae sedis</taxon>
        <taxon>Naldaviricetes</taxon>
        <taxon>Lefavirales</taxon>
        <taxon>Baculoviridae</taxon>
        <taxon>Alphabaculovirus</taxon>
        <taxon>Alphabaculovirus eppostvittanae</taxon>
    </lineage>
</organism>
<comment type="function">
    <text evidence="4">Nuclease that cleaves host 2',3'-cGAMP.</text>
</comment>
<dbReference type="InterPro" id="IPR006853">
    <property type="entry name" value="Poxin_vir"/>
</dbReference>
<dbReference type="GeneID" id="921838"/>
<evidence type="ECO:0000256" key="4">
    <source>
        <dbReference type="HAMAP-Rule" id="MF_04143"/>
    </source>
</evidence>
<name>Q91GD6_NPVEP</name>
<dbReference type="Pfam" id="PF04766">
    <property type="entry name" value="Baculo_p26"/>
    <property type="match status" value="1"/>
</dbReference>